<comment type="caution">
    <text evidence="1">The sequence shown here is derived from an EMBL/GenBank/DDBJ whole genome shotgun (WGS) entry which is preliminary data.</text>
</comment>
<proteinExistence type="predicted"/>
<sequence length="72" mass="8143">MAGDDNDGHVWAQEQYFFKKDDAFCTGSGAFCVVQIQQHEVDRVGRKAHEGLLCVLRFQHGDVMPSEQEARC</sequence>
<accession>A0ABQ0QIT7</accession>
<evidence type="ECO:0000313" key="2">
    <source>
        <dbReference type="Proteomes" id="UP001062443"/>
    </source>
</evidence>
<gene>
    <name evidence="1" type="ORF">AA106556_1080</name>
</gene>
<dbReference type="EMBL" id="BAQB01000013">
    <property type="protein sequence ID" value="GBR46353.1"/>
    <property type="molecule type" value="Genomic_DNA"/>
</dbReference>
<protein>
    <submittedName>
        <fullName evidence="1">Uncharacterized protein</fullName>
    </submittedName>
</protein>
<keyword evidence="2" id="KW-1185">Reference proteome</keyword>
<reference evidence="1" key="1">
    <citation type="submission" date="2013-04" db="EMBL/GenBank/DDBJ databases">
        <title>The genome sequencing project of 58 acetic acid bacteria.</title>
        <authorList>
            <person name="Okamoto-Kainuma A."/>
            <person name="Ishikawa M."/>
            <person name="Umino S."/>
            <person name="Koizumi Y."/>
            <person name="Shiwa Y."/>
            <person name="Yoshikawa H."/>
            <person name="Matsutani M."/>
            <person name="Matsushita K."/>
        </authorList>
    </citation>
    <scope>NUCLEOTIDE SEQUENCE</scope>
    <source>
        <strain evidence="1">NBRC 106556</strain>
    </source>
</reference>
<evidence type="ECO:0000313" key="1">
    <source>
        <dbReference type="EMBL" id="GBR46353.1"/>
    </source>
</evidence>
<organism evidence="1 2">
    <name type="scientific">Neokomagataea tanensis NBRC 106556</name>
    <dbReference type="NCBI Taxonomy" id="1223519"/>
    <lineage>
        <taxon>Bacteria</taxon>
        <taxon>Pseudomonadati</taxon>
        <taxon>Pseudomonadota</taxon>
        <taxon>Alphaproteobacteria</taxon>
        <taxon>Acetobacterales</taxon>
        <taxon>Acetobacteraceae</taxon>
        <taxon>Neokomagataea</taxon>
    </lineage>
</organism>
<dbReference type="Proteomes" id="UP001062443">
    <property type="component" value="Unassembled WGS sequence"/>
</dbReference>
<name>A0ABQ0QIT7_9PROT</name>